<evidence type="ECO:0000256" key="1">
    <source>
        <dbReference type="SAM" id="MobiDB-lite"/>
    </source>
</evidence>
<proteinExistence type="predicted"/>
<dbReference type="Proteomes" id="UP000235786">
    <property type="component" value="Unassembled WGS sequence"/>
</dbReference>
<organism evidence="2 3">
    <name type="scientific">Hyaloscypha variabilis (strain UAMH 11265 / GT02V1 / F)</name>
    <name type="common">Meliniomyces variabilis</name>
    <dbReference type="NCBI Taxonomy" id="1149755"/>
    <lineage>
        <taxon>Eukaryota</taxon>
        <taxon>Fungi</taxon>
        <taxon>Dikarya</taxon>
        <taxon>Ascomycota</taxon>
        <taxon>Pezizomycotina</taxon>
        <taxon>Leotiomycetes</taxon>
        <taxon>Helotiales</taxon>
        <taxon>Hyaloscyphaceae</taxon>
        <taxon>Hyaloscypha</taxon>
        <taxon>Hyaloscypha variabilis</taxon>
    </lineage>
</organism>
<protein>
    <submittedName>
        <fullName evidence="2">Uncharacterized protein</fullName>
    </submittedName>
</protein>
<dbReference type="EMBL" id="KZ613953">
    <property type="protein sequence ID" value="PMD35040.1"/>
    <property type="molecule type" value="Genomic_DNA"/>
</dbReference>
<sequence length="223" mass="24654">MGVEVGVGTSKGAQASGSLTSRRKGRVCEENQGAEQVDPHSSWLSRHLPSQTRPPPQTTSTQHYPLPLLPQATSRNPSHDLVILPPGPTSPQRQLRQPPKRTLHLLRKEQPLQPCPPLRLPGIASSSPQALPPLFRNHEHLRRPLTRRPVFRGQLAPPGSGPWLRCPRVGSVEQETEPSCACEDERRRDRRSLQDGSRGSPLQKLAKSTGRCAPLEIRCNVAR</sequence>
<feature type="region of interest" description="Disordered" evidence="1">
    <location>
        <begin position="1"/>
        <end position="98"/>
    </location>
</feature>
<evidence type="ECO:0000313" key="3">
    <source>
        <dbReference type="Proteomes" id="UP000235786"/>
    </source>
</evidence>
<reference evidence="2 3" key="1">
    <citation type="submission" date="2016-04" db="EMBL/GenBank/DDBJ databases">
        <title>A degradative enzymes factory behind the ericoid mycorrhizal symbiosis.</title>
        <authorList>
            <consortium name="DOE Joint Genome Institute"/>
            <person name="Martino E."/>
            <person name="Morin E."/>
            <person name="Grelet G."/>
            <person name="Kuo A."/>
            <person name="Kohler A."/>
            <person name="Daghino S."/>
            <person name="Barry K."/>
            <person name="Choi C."/>
            <person name="Cichocki N."/>
            <person name="Clum A."/>
            <person name="Copeland A."/>
            <person name="Hainaut M."/>
            <person name="Haridas S."/>
            <person name="Labutti K."/>
            <person name="Lindquist E."/>
            <person name="Lipzen A."/>
            <person name="Khouja H.-R."/>
            <person name="Murat C."/>
            <person name="Ohm R."/>
            <person name="Olson A."/>
            <person name="Spatafora J."/>
            <person name="Veneault-Fourrey C."/>
            <person name="Henrissat B."/>
            <person name="Grigoriev I."/>
            <person name="Martin F."/>
            <person name="Perotto S."/>
        </authorList>
    </citation>
    <scope>NUCLEOTIDE SEQUENCE [LARGE SCALE GENOMIC DNA]</scope>
    <source>
        <strain evidence="2 3">F</strain>
    </source>
</reference>
<dbReference type="AlphaFoldDB" id="A0A2J6R958"/>
<feature type="compositionally biased region" description="Basic and acidic residues" evidence="1">
    <location>
        <begin position="183"/>
        <end position="193"/>
    </location>
</feature>
<evidence type="ECO:0000313" key="2">
    <source>
        <dbReference type="EMBL" id="PMD35040.1"/>
    </source>
</evidence>
<keyword evidence="3" id="KW-1185">Reference proteome</keyword>
<name>A0A2J6R958_HYAVF</name>
<feature type="region of interest" description="Disordered" evidence="1">
    <location>
        <begin position="177"/>
        <end position="207"/>
    </location>
</feature>
<accession>A0A2J6R958</accession>
<feature type="compositionally biased region" description="Polar residues" evidence="1">
    <location>
        <begin position="11"/>
        <end position="20"/>
    </location>
</feature>
<gene>
    <name evidence="2" type="ORF">L207DRAFT_131150</name>
</gene>